<reference evidence="3 4" key="1">
    <citation type="journal article" date="2018" name="Sci. Rep.">
        <title>Raphidocelis subcapitata (=Pseudokirchneriella subcapitata) provides an insight into genome evolution and environmental adaptations in the Sphaeropleales.</title>
        <authorList>
            <person name="Suzuki S."/>
            <person name="Yamaguchi H."/>
            <person name="Nakajima N."/>
            <person name="Kawachi M."/>
        </authorList>
    </citation>
    <scope>NUCLEOTIDE SEQUENCE [LARGE SCALE GENOMIC DNA]</scope>
    <source>
        <strain evidence="3 4">NIES-35</strain>
    </source>
</reference>
<evidence type="ECO:0000313" key="4">
    <source>
        <dbReference type="Proteomes" id="UP000247498"/>
    </source>
</evidence>
<comment type="caution">
    <text evidence="3">The sequence shown here is derived from an EMBL/GenBank/DDBJ whole genome shotgun (WGS) entry which is preliminary data.</text>
</comment>
<dbReference type="EMBL" id="BDRX01000049">
    <property type="protein sequence ID" value="GBF94265.1"/>
    <property type="molecule type" value="Genomic_DNA"/>
</dbReference>
<organism evidence="3 4">
    <name type="scientific">Raphidocelis subcapitata</name>
    <dbReference type="NCBI Taxonomy" id="307507"/>
    <lineage>
        <taxon>Eukaryota</taxon>
        <taxon>Viridiplantae</taxon>
        <taxon>Chlorophyta</taxon>
        <taxon>core chlorophytes</taxon>
        <taxon>Chlorophyceae</taxon>
        <taxon>CS clade</taxon>
        <taxon>Sphaeropleales</taxon>
        <taxon>Selenastraceae</taxon>
        <taxon>Raphidocelis</taxon>
    </lineage>
</organism>
<feature type="compositionally biased region" description="Acidic residues" evidence="2">
    <location>
        <begin position="122"/>
        <end position="138"/>
    </location>
</feature>
<dbReference type="InterPro" id="IPR019734">
    <property type="entry name" value="TPR_rpt"/>
</dbReference>
<feature type="compositionally biased region" description="Acidic residues" evidence="2">
    <location>
        <begin position="150"/>
        <end position="160"/>
    </location>
</feature>
<proteinExistence type="predicted"/>
<dbReference type="SMART" id="SM00028">
    <property type="entry name" value="TPR"/>
    <property type="match status" value="3"/>
</dbReference>
<keyword evidence="1" id="KW-0802">TPR repeat</keyword>
<feature type="compositionally biased region" description="Low complexity" evidence="2">
    <location>
        <begin position="38"/>
        <end position="55"/>
    </location>
</feature>
<gene>
    <name evidence="3" type="ORF">Rsub_06535</name>
</gene>
<dbReference type="InterPro" id="IPR052769">
    <property type="entry name" value="TPR_domain_protein"/>
</dbReference>
<dbReference type="PANTHER" id="PTHR46014">
    <property type="entry name" value="TETRATRICOPEPTIDE REPEAT PROTEIN 1"/>
    <property type="match status" value="1"/>
</dbReference>
<evidence type="ECO:0000256" key="1">
    <source>
        <dbReference type="PROSITE-ProRule" id="PRU00339"/>
    </source>
</evidence>
<accession>A0A2V0PAZ0</accession>
<keyword evidence="4" id="KW-1185">Reference proteome</keyword>
<evidence type="ECO:0000256" key="2">
    <source>
        <dbReference type="SAM" id="MobiDB-lite"/>
    </source>
</evidence>
<dbReference type="InParanoid" id="A0A2V0PAZ0"/>
<feature type="compositionally biased region" description="Low complexity" evidence="2">
    <location>
        <begin position="139"/>
        <end position="149"/>
    </location>
</feature>
<protein>
    <submittedName>
        <fullName evidence="3">Uncharacterized protein</fullName>
    </submittedName>
</protein>
<dbReference type="STRING" id="307507.A0A2V0PAZ0"/>
<name>A0A2V0PAZ0_9CHLO</name>
<dbReference type="Gene3D" id="1.25.40.10">
    <property type="entry name" value="Tetratricopeptide repeat domain"/>
    <property type="match status" value="1"/>
</dbReference>
<feature type="compositionally biased region" description="Low complexity" evidence="2">
    <location>
        <begin position="161"/>
        <end position="192"/>
    </location>
</feature>
<dbReference type="PANTHER" id="PTHR46014:SF1">
    <property type="entry name" value="TETRATRICOPEPTIDE REPEAT PROTEIN 1"/>
    <property type="match status" value="1"/>
</dbReference>
<dbReference type="OrthoDB" id="1872379at2759"/>
<dbReference type="Proteomes" id="UP000247498">
    <property type="component" value="Unassembled WGS sequence"/>
</dbReference>
<evidence type="ECO:0000313" key="3">
    <source>
        <dbReference type="EMBL" id="GBF94265.1"/>
    </source>
</evidence>
<dbReference type="AlphaFoldDB" id="A0A2V0PAZ0"/>
<dbReference type="SUPFAM" id="SSF48452">
    <property type="entry name" value="TPR-like"/>
    <property type="match status" value="1"/>
</dbReference>
<feature type="repeat" description="TPR" evidence="1">
    <location>
        <begin position="197"/>
        <end position="230"/>
    </location>
</feature>
<dbReference type="PROSITE" id="PS50005">
    <property type="entry name" value="TPR"/>
    <property type="match status" value="1"/>
</dbReference>
<sequence>MAGPSCLIEDITDIEETVASDPIAYADAAPRRRGPGAAGSSGAPHAAAAAAAASGAPPPHFQEDDAAASAGGTSGTVSEDEEPPVSREEQDGAGAGAHATASGGEEQQEPQEGSSRPQPQEQEQEQPQEQEQEQEEVQSQEQEQQQEQGQEQEQEQEQGPEQEQQQEQGQGQEQEQEQPQEPWAPTDAAESAALAAAEAIKAAGNELYGREVYEEAVAKYQEALDTAPEAAPQRAVYFANLAAACLKLDQPQLAAEHCSCALRIDAGYVKALMRRCTAFEAMDDPEHAMADAKRVLELDPSSSWAAAAALRLEPAVKERQEKMKEEMLGKLKDLGNTLLGKFGLSLDNFKAEKDPGSGGYSIRFQQ</sequence>
<feature type="region of interest" description="Disordered" evidence="2">
    <location>
        <begin position="25"/>
        <end position="192"/>
    </location>
</feature>
<feature type="compositionally biased region" description="Low complexity" evidence="2">
    <location>
        <begin position="96"/>
        <end position="121"/>
    </location>
</feature>
<dbReference type="InterPro" id="IPR011990">
    <property type="entry name" value="TPR-like_helical_dom_sf"/>
</dbReference>